<dbReference type="Gene3D" id="3.30.420.10">
    <property type="entry name" value="Ribonuclease H-like superfamily/Ribonuclease H"/>
    <property type="match status" value="1"/>
</dbReference>
<reference evidence="5 6" key="1">
    <citation type="journal article" date="2007" name="Nature">
        <title>Evolution of genes and genomes on the Drosophila phylogeny.</title>
        <authorList>
            <consortium name="Drosophila 12 Genomes Consortium"/>
            <person name="Clark A.G."/>
            <person name="Eisen M.B."/>
            <person name="Smith D.R."/>
            <person name="Bergman C.M."/>
            <person name="Oliver B."/>
            <person name="Markow T.A."/>
            <person name="Kaufman T.C."/>
            <person name="Kellis M."/>
            <person name="Gelbart W."/>
            <person name="Iyer V.N."/>
            <person name="Pollard D.A."/>
            <person name="Sackton T.B."/>
            <person name="Larracuente A.M."/>
            <person name="Singh N.D."/>
            <person name="Abad J.P."/>
            <person name="Abt D.N."/>
            <person name="Adryan B."/>
            <person name="Aguade M."/>
            <person name="Akashi H."/>
            <person name="Anderson W.W."/>
            <person name="Aquadro C.F."/>
            <person name="Ardell D.H."/>
            <person name="Arguello R."/>
            <person name="Artieri C.G."/>
            <person name="Barbash D.A."/>
            <person name="Barker D."/>
            <person name="Barsanti P."/>
            <person name="Batterham P."/>
            <person name="Batzoglou S."/>
            <person name="Begun D."/>
            <person name="Bhutkar A."/>
            <person name="Blanco E."/>
            <person name="Bosak S.A."/>
            <person name="Bradley R.K."/>
            <person name="Brand A.D."/>
            <person name="Brent M.R."/>
            <person name="Brooks A.N."/>
            <person name="Brown R.H."/>
            <person name="Butlin R.K."/>
            <person name="Caggese C."/>
            <person name="Calvi B.R."/>
            <person name="Bernardo de Carvalho A."/>
            <person name="Caspi A."/>
            <person name="Castrezana S."/>
            <person name="Celniker S.E."/>
            <person name="Chang J.L."/>
            <person name="Chapple C."/>
            <person name="Chatterji S."/>
            <person name="Chinwalla A."/>
            <person name="Civetta A."/>
            <person name="Clifton S.W."/>
            <person name="Comeron J.M."/>
            <person name="Costello J.C."/>
            <person name="Coyne J.A."/>
            <person name="Daub J."/>
            <person name="David R.G."/>
            <person name="Delcher A.L."/>
            <person name="Delehaunty K."/>
            <person name="Do C.B."/>
            <person name="Ebling H."/>
            <person name="Edwards K."/>
            <person name="Eickbush T."/>
            <person name="Evans J.D."/>
            <person name="Filipski A."/>
            <person name="Findeiss S."/>
            <person name="Freyhult E."/>
            <person name="Fulton L."/>
            <person name="Fulton R."/>
            <person name="Garcia A.C."/>
            <person name="Gardiner A."/>
            <person name="Garfield D.A."/>
            <person name="Garvin B.E."/>
            <person name="Gibson G."/>
            <person name="Gilbert D."/>
            <person name="Gnerre S."/>
            <person name="Godfrey J."/>
            <person name="Good R."/>
            <person name="Gotea V."/>
            <person name="Gravely B."/>
            <person name="Greenberg A.J."/>
            <person name="Griffiths-Jones S."/>
            <person name="Gross S."/>
            <person name="Guigo R."/>
            <person name="Gustafson E.A."/>
            <person name="Haerty W."/>
            <person name="Hahn M.W."/>
            <person name="Halligan D.L."/>
            <person name="Halpern A.L."/>
            <person name="Halter G.M."/>
            <person name="Han M.V."/>
            <person name="Heger A."/>
            <person name="Hillier L."/>
            <person name="Hinrichs A.S."/>
            <person name="Holmes I."/>
            <person name="Hoskins R.A."/>
            <person name="Hubisz M.J."/>
            <person name="Hultmark D."/>
            <person name="Huntley M.A."/>
            <person name="Jaffe D.B."/>
            <person name="Jagadeeshan S."/>
            <person name="Jeck W.R."/>
            <person name="Johnson J."/>
            <person name="Jones C.D."/>
            <person name="Jordan W.C."/>
            <person name="Karpen G.H."/>
            <person name="Kataoka E."/>
            <person name="Keightley P.D."/>
            <person name="Kheradpour P."/>
            <person name="Kirkness E.F."/>
            <person name="Koerich L.B."/>
            <person name="Kristiansen K."/>
            <person name="Kudrna D."/>
            <person name="Kulathinal R.J."/>
            <person name="Kumar S."/>
            <person name="Kwok R."/>
            <person name="Lander E."/>
            <person name="Langley C.H."/>
            <person name="Lapoint R."/>
            <person name="Lazzaro B.P."/>
            <person name="Lee S.J."/>
            <person name="Levesque L."/>
            <person name="Li R."/>
            <person name="Lin C.F."/>
            <person name="Lin M.F."/>
            <person name="Lindblad-Toh K."/>
            <person name="Llopart A."/>
            <person name="Long M."/>
            <person name="Low L."/>
            <person name="Lozovsky E."/>
            <person name="Lu J."/>
            <person name="Luo M."/>
            <person name="Machado C.A."/>
            <person name="Makalowski W."/>
            <person name="Marzo M."/>
            <person name="Matsuda M."/>
            <person name="Matzkin L."/>
            <person name="McAllister B."/>
            <person name="McBride C.S."/>
            <person name="McKernan B."/>
            <person name="McKernan K."/>
            <person name="Mendez-Lago M."/>
            <person name="Minx P."/>
            <person name="Mollenhauer M.U."/>
            <person name="Montooth K."/>
            <person name="Mount S.M."/>
            <person name="Mu X."/>
            <person name="Myers E."/>
            <person name="Negre B."/>
            <person name="Newfeld S."/>
            <person name="Nielsen R."/>
            <person name="Noor M.A."/>
            <person name="O'Grady P."/>
            <person name="Pachter L."/>
            <person name="Papaceit M."/>
            <person name="Parisi M.J."/>
            <person name="Parisi M."/>
            <person name="Parts L."/>
            <person name="Pedersen J.S."/>
            <person name="Pesole G."/>
            <person name="Phillippy A.M."/>
            <person name="Ponting C.P."/>
            <person name="Pop M."/>
            <person name="Porcelli D."/>
            <person name="Powell J.R."/>
            <person name="Prohaska S."/>
            <person name="Pruitt K."/>
            <person name="Puig M."/>
            <person name="Quesneville H."/>
            <person name="Ram K.R."/>
            <person name="Rand D."/>
            <person name="Rasmussen M.D."/>
            <person name="Reed L.K."/>
            <person name="Reenan R."/>
            <person name="Reily A."/>
            <person name="Remington K.A."/>
            <person name="Rieger T.T."/>
            <person name="Ritchie M.G."/>
            <person name="Robin C."/>
            <person name="Rogers Y.H."/>
            <person name="Rohde C."/>
            <person name="Rozas J."/>
            <person name="Rubenfield M.J."/>
            <person name="Ruiz A."/>
            <person name="Russo S."/>
            <person name="Salzberg S.L."/>
            <person name="Sanchez-Gracia A."/>
            <person name="Saranga D.J."/>
            <person name="Sato H."/>
            <person name="Schaeffer S.W."/>
            <person name="Schatz M.C."/>
            <person name="Schlenke T."/>
            <person name="Schwartz R."/>
            <person name="Segarra C."/>
            <person name="Singh R.S."/>
            <person name="Sirot L."/>
            <person name="Sirota M."/>
            <person name="Sisneros N.B."/>
            <person name="Smith C.D."/>
            <person name="Smith T.F."/>
            <person name="Spieth J."/>
            <person name="Stage D.E."/>
            <person name="Stark A."/>
            <person name="Stephan W."/>
            <person name="Strausberg R.L."/>
            <person name="Strempel S."/>
            <person name="Sturgill D."/>
            <person name="Sutton G."/>
            <person name="Sutton G.G."/>
            <person name="Tao W."/>
            <person name="Teichmann S."/>
            <person name="Tobari Y.N."/>
            <person name="Tomimura Y."/>
            <person name="Tsolas J.M."/>
            <person name="Valente V.L."/>
            <person name="Venter E."/>
            <person name="Venter J.C."/>
            <person name="Vicario S."/>
            <person name="Vieira F.G."/>
            <person name="Vilella A.J."/>
            <person name="Villasante A."/>
            <person name="Walenz B."/>
            <person name="Wang J."/>
            <person name="Wasserman M."/>
            <person name="Watts T."/>
            <person name="Wilson D."/>
            <person name="Wilson R.K."/>
            <person name="Wing R.A."/>
            <person name="Wolfner M.F."/>
            <person name="Wong A."/>
            <person name="Wong G.K."/>
            <person name="Wu C.I."/>
            <person name="Wu G."/>
            <person name="Yamamoto D."/>
            <person name="Yang H.P."/>
            <person name="Yang S.P."/>
            <person name="Yorke J.A."/>
            <person name="Yoshida K."/>
            <person name="Zdobnov E."/>
            <person name="Zhang P."/>
            <person name="Zhang Y."/>
            <person name="Zimin A.V."/>
            <person name="Baldwin J."/>
            <person name="Abdouelleil A."/>
            <person name="Abdulkadir J."/>
            <person name="Abebe A."/>
            <person name="Abera B."/>
            <person name="Abreu J."/>
            <person name="Acer S.C."/>
            <person name="Aftuck L."/>
            <person name="Alexander A."/>
            <person name="An P."/>
            <person name="Anderson E."/>
            <person name="Anderson S."/>
            <person name="Arachi H."/>
            <person name="Azer M."/>
            <person name="Bachantsang P."/>
            <person name="Barry A."/>
            <person name="Bayul T."/>
            <person name="Berlin A."/>
            <person name="Bessette D."/>
            <person name="Bloom T."/>
            <person name="Blye J."/>
            <person name="Boguslavskiy L."/>
            <person name="Bonnet C."/>
            <person name="Boukhgalter B."/>
            <person name="Bourzgui I."/>
            <person name="Brown A."/>
            <person name="Cahill P."/>
            <person name="Channer S."/>
            <person name="Cheshatsang Y."/>
            <person name="Chuda L."/>
            <person name="Citroen M."/>
            <person name="Collymore A."/>
            <person name="Cooke P."/>
            <person name="Costello M."/>
            <person name="D'Aco K."/>
            <person name="Daza R."/>
            <person name="De Haan G."/>
            <person name="DeGray S."/>
            <person name="DeMaso C."/>
            <person name="Dhargay N."/>
            <person name="Dooley K."/>
            <person name="Dooley E."/>
            <person name="Doricent M."/>
            <person name="Dorje P."/>
            <person name="Dorjee K."/>
            <person name="Dupes A."/>
            <person name="Elong R."/>
            <person name="Falk J."/>
            <person name="Farina A."/>
            <person name="Faro S."/>
            <person name="Ferguson D."/>
            <person name="Fisher S."/>
            <person name="Foley C.D."/>
            <person name="Franke A."/>
            <person name="Friedrich D."/>
            <person name="Gadbois L."/>
            <person name="Gearin G."/>
            <person name="Gearin C.R."/>
            <person name="Giannoukos G."/>
            <person name="Goode T."/>
            <person name="Graham J."/>
            <person name="Grandbois E."/>
            <person name="Grewal S."/>
            <person name="Gyaltsen K."/>
            <person name="Hafez N."/>
            <person name="Hagos B."/>
            <person name="Hall J."/>
            <person name="Henson C."/>
            <person name="Hollinger A."/>
            <person name="Honan T."/>
            <person name="Huard M.D."/>
            <person name="Hughes L."/>
            <person name="Hurhula B."/>
            <person name="Husby M.E."/>
            <person name="Kamat A."/>
            <person name="Kanga B."/>
            <person name="Kashin S."/>
            <person name="Khazanovich D."/>
            <person name="Kisner P."/>
            <person name="Lance K."/>
            <person name="Lara M."/>
            <person name="Lee W."/>
            <person name="Lennon N."/>
            <person name="Letendre F."/>
            <person name="LeVine R."/>
            <person name="Lipovsky A."/>
            <person name="Liu X."/>
            <person name="Liu J."/>
            <person name="Liu S."/>
            <person name="Lokyitsang T."/>
            <person name="Lokyitsang Y."/>
            <person name="Lubonja R."/>
            <person name="Lui A."/>
            <person name="MacDonald P."/>
            <person name="Magnisalis V."/>
            <person name="Maru K."/>
            <person name="Matthews C."/>
            <person name="McCusker W."/>
            <person name="McDonough S."/>
            <person name="Mehta T."/>
            <person name="Meldrim J."/>
            <person name="Meneus L."/>
            <person name="Mihai O."/>
            <person name="Mihalev A."/>
            <person name="Mihova T."/>
            <person name="Mittelman R."/>
            <person name="Mlenga V."/>
            <person name="Montmayeur A."/>
            <person name="Mulrain L."/>
            <person name="Navidi A."/>
            <person name="Naylor J."/>
            <person name="Negash T."/>
            <person name="Nguyen T."/>
            <person name="Nguyen N."/>
            <person name="Nicol R."/>
            <person name="Norbu C."/>
            <person name="Norbu N."/>
            <person name="Novod N."/>
            <person name="O'Neill B."/>
            <person name="Osman S."/>
            <person name="Markiewicz E."/>
            <person name="Oyono O.L."/>
            <person name="Patti C."/>
            <person name="Phunkhang P."/>
            <person name="Pierre F."/>
            <person name="Priest M."/>
            <person name="Raghuraman S."/>
            <person name="Rege F."/>
            <person name="Reyes R."/>
            <person name="Rise C."/>
            <person name="Rogov P."/>
            <person name="Ross K."/>
            <person name="Ryan E."/>
            <person name="Settipalli S."/>
            <person name="Shea T."/>
            <person name="Sherpa N."/>
            <person name="Shi L."/>
            <person name="Shih D."/>
            <person name="Sparrow T."/>
            <person name="Spaulding J."/>
            <person name="Stalker J."/>
            <person name="Stange-Thomann N."/>
            <person name="Stavropoulos S."/>
            <person name="Stone C."/>
            <person name="Strader C."/>
            <person name="Tesfaye S."/>
            <person name="Thomson T."/>
            <person name="Thoulutsang Y."/>
            <person name="Thoulutsang D."/>
            <person name="Topham K."/>
            <person name="Topping I."/>
            <person name="Tsamla T."/>
            <person name="Vassiliev H."/>
            <person name="Vo A."/>
            <person name="Wangchuk T."/>
            <person name="Wangdi T."/>
            <person name="Weiand M."/>
            <person name="Wilkinson J."/>
            <person name="Wilson A."/>
            <person name="Yadav S."/>
            <person name="Young G."/>
            <person name="Yu Q."/>
            <person name="Zembek L."/>
            <person name="Zhong D."/>
            <person name="Zimmer A."/>
            <person name="Zwirko Z."/>
            <person name="Jaffe D.B."/>
            <person name="Alvarez P."/>
            <person name="Brockman W."/>
            <person name="Butler J."/>
            <person name="Chin C."/>
            <person name="Gnerre S."/>
            <person name="Grabherr M."/>
            <person name="Kleber M."/>
            <person name="Mauceli E."/>
            <person name="MacCallum I."/>
        </authorList>
    </citation>
    <scope>NUCLEOTIDE SEQUENCE [LARGE SCALE GENOMIC DNA]</scope>
    <source>
        <strain evidence="6">Tucson 15081-1352.22</strain>
    </source>
</reference>
<dbReference type="AlphaFoldDB" id="A0A0Q9WYW3"/>
<dbReference type="GO" id="GO:0003676">
    <property type="term" value="F:nucleic acid binding"/>
    <property type="evidence" value="ECO:0007669"/>
    <property type="project" value="InterPro"/>
</dbReference>
<evidence type="ECO:0000259" key="2">
    <source>
        <dbReference type="Pfam" id="PF13358"/>
    </source>
</evidence>
<evidence type="ECO:0008006" key="7">
    <source>
        <dbReference type="Google" id="ProtNLM"/>
    </source>
</evidence>
<feature type="domain" description="Transposable element Tc3 transposase-like DNA-binding HTH" evidence="4">
    <location>
        <begin position="63"/>
        <end position="100"/>
    </location>
</feature>
<dbReference type="OrthoDB" id="9996331at2759"/>
<dbReference type="Pfam" id="PF21517">
    <property type="entry name" value="HTH_Tnp_Tc3_2_like"/>
    <property type="match status" value="1"/>
</dbReference>
<dbReference type="EMBL" id="CH933810">
    <property type="protein sequence ID" value="KRF94243.1"/>
    <property type="molecule type" value="Genomic_DNA"/>
</dbReference>
<dbReference type="PANTHER" id="PTHR23022">
    <property type="entry name" value="TRANSPOSABLE ELEMENT-RELATED"/>
    <property type="match status" value="1"/>
</dbReference>
<accession>A0A0Q9WYW3</accession>
<dbReference type="InterPro" id="IPR009057">
    <property type="entry name" value="Homeodomain-like_sf"/>
</dbReference>
<proteinExistence type="predicted"/>
<feature type="domain" description="Transposase IS30-like HTH" evidence="3">
    <location>
        <begin position="5"/>
        <end position="44"/>
    </location>
</feature>
<evidence type="ECO:0000259" key="3">
    <source>
        <dbReference type="Pfam" id="PF13936"/>
    </source>
</evidence>
<comment type="subcellular location">
    <subcellularLocation>
        <location evidence="1">Nucleus</location>
    </subcellularLocation>
</comment>
<dbReference type="InterPro" id="IPR038717">
    <property type="entry name" value="Tc1-like_DDE_dom"/>
</dbReference>
<dbReference type="InterPro" id="IPR036388">
    <property type="entry name" value="WH-like_DNA-bd_sf"/>
</dbReference>
<dbReference type="Pfam" id="PF13936">
    <property type="entry name" value="HTH_38"/>
    <property type="match status" value="1"/>
</dbReference>
<dbReference type="InterPro" id="IPR052338">
    <property type="entry name" value="Transposase_5"/>
</dbReference>
<sequence length="326" mass="37230">MGKATILSLLERQKIDLFHSQGLSNRNIAKKIKRSSRTVDRYVKDPEAYGSQFKGRRRALTSRDERKIVQLASDSTKSAAKIKESAGVSASLSTVQRAIRNAKAKNLDPLKLKEKPPLNAIRMEKRLQYAKEHMTWTVQSDTRLNDWRSVVFTNEKRFNLDGPDDLRKDDHSRDGGVMVWGAITFYGAIDLVFIDQKMTAERFKTLLQSVFPKINDLFGPLPWIFQKGDAPIHNARAVKSFITSENVQVMIRPPHSPDLNIIEDVWGWLSRKVFEGGKQYEDKETLTAALKLAWSEISLSYINALYHSMKDRIYEVILNKGGSTQF</sequence>
<evidence type="ECO:0000259" key="4">
    <source>
        <dbReference type="Pfam" id="PF21517"/>
    </source>
</evidence>
<dbReference type="InterPro" id="IPR048703">
    <property type="entry name" value="Tnp_Tc3-like_HTH"/>
</dbReference>
<dbReference type="Gene3D" id="1.10.10.10">
    <property type="entry name" value="Winged helix-like DNA-binding domain superfamily/Winged helix DNA-binding domain"/>
    <property type="match status" value="1"/>
</dbReference>
<dbReference type="Pfam" id="PF13358">
    <property type="entry name" value="DDE_3"/>
    <property type="match status" value="1"/>
</dbReference>
<dbReference type="GO" id="GO:0005634">
    <property type="term" value="C:nucleus"/>
    <property type="evidence" value="ECO:0007669"/>
    <property type="project" value="UniProtKB-SubCell"/>
</dbReference>
<evidence type="ECO:0000256" key="1">
    <source>
        <dbReference type="ARBA" id="ARBA00004123"/>
    </source>
</evidence>
<dbReference type="Proteomes" id="UP000009192">
    <property type="component" value="Unassembled WGS sequence"/>
</dbReference>
<dbReference type="InterPro" id="IPR036397">
    <property type="entry name" value="RNaseH_sf"/>
</dbReference>
<evidence type="ECO:0000313" key="6">
    <source>
        <dbReference type="Proteomes" id="UP000009192"/>
    </source>
</evidence>
<name>A0A0Q9WYW3_DROMO</name>
<keyword evidence="6" id="KW-1185">Reference proteome</keyword>
<dbReference type="PANTHER" id="PTHR23022:SF129">
    <property type="entry name" value="TRANSPOSABLE ELEMENT TC3 TRANSPOSASE"/>
    <property type="match status" value="1"/>
</dbReference>
<dbReference type="InParanoid" id="A0A0Q9WYW3"/>
<evidence type="ECO:0000313" key="5">
    <source>
        <dbReference type="EMBL" id="KRF94243.1"/>
    </source>
</evidence>
<feature type="domain" description="Tc1-like transposase DDE" evidence="2">
    <location>
        <begin position="157"/>
        <end position="286"/>
    </location>
</feature>
<dbReference type="SUPFAM" id="SSF46689">
    <property type="entry name" value="Homeodomain-like"/>
    <property type="match status" value="1"/>
</dbReference>
<gene>
    <name evidence="5" type="primary">Dmoj\GI25594</name>
    <name evidence="5" type="ORF">Dmoj_GI25594</name>
</gene>
<protein>
    <recommendedName>
        <fullName evidence="7">Tc1-like transposase DDE domain-containing protein</fullName>
    </recommendedName>
</protein>
<dbReference type="InterPro" id="IPR025246">
    <property type="entry name" value="IS30-like_HTH"/>
</dbReference>
<organism evidence="5 6">
    <name type="scientific">Drosophila mojavensis</name>
    <name type="common">Fruit fly</name>
    <dbReference type="NCBI Taxonomy" id="7230"/>
    <lineage>
        <taxon>Eukaryota</taxon>
        <taxon>Metazoa</taxon>
        <taxon>Ecdysozoa</taxon>
        <taxon>Arthropoda</taxon>
        <taxon>Hexapoda</taxon>
        <taxon>Insecta</taxon>
        <taxon>Pterygota</taxon>
        <taxon>Neoptera</taxon>
        <taxon>Endopterygota</taxon>
        <taxon>Diptera</taxon>
        <taxon>Brachycera</taxon>
        <taxon>Muscomorpha</taxon>
        <taxon>Ephydroidea</taxon>
        <taxon>Drosophilidae</taxon>
        <taxon>Drosophila</taxon>
    </lineage>
</organism>
<dbReference type="Gene3D" id="1.10.10.60">
    <property type="entry name" value="Homeodomain-like"/>
    <property type="match status" value="1"/>
</dbReference>
<dbReference type="KEGG" id="dmo:Dmoj_GI25594"/>